<protein>
    <submittedName>
        <fullName evidence="2">Uncharacterized protein</fullName>
    </submittedName>
</protein>
<dbReference type="Proteomes" id="UP000324269">
    <property type="component" value="Unassembled WGS sequence"/>
</dbReference>
<dbReference type="RefSeq" id="WP_148967517.1">
    <property type="nucleotide sequence ID" value="NZ_JBNIKW010000001.1"/>
</dbReference>
<reference evidence="2 3" key="1">
    <citation type="submission" date="2019-08" db="EMBL/GenBank/DDBJ databases">
        <title>Bacillus genomes from the desert of Cuatro Cienegas, Coahuila.</title>
        <authorList>
            <person name="Olmedo-Alvarez G."/>
        </authorList>
    </citation>
    <scope>NUCLEOTIDE SEQUENCE [LARGE SCALE GENOMIC DNA]</scope>
    <source>
        <strain evidence="2 3">CH87b_3T</strain>
    </source>
</reference>
<dbReference type="OrthoDB" id="2645556at2"/>
<evidence type="ECO:0000256" key="1">
    <source>
        <dbReference type="SAM" id="Phobius"/>
    </source>
</evidence>
<comment type="caution">
    <text evidence="2">The sequence shown here is derived from an EMBL/GenBank/DDBJ whole genome shotgun (WGS) entry which is preliminary data.</text>
</comment>
<sequence>MYSTETLPQWFWILYYSLTILTIASAFLSIKKQGYIWRAMLTIFVTISIPVVGMVNGIYREQNQNELEQWLSHLGKGKLWAFYLLLGYIYVFVWWVLLIRNKVSRQG</sequence>
<organism evidence="2 3">
    <name type="scientific">Rossellomorea aquimaris</name>
    <dbReference type="NCBI Taxonomy" id="189382"/>
    <lineage>
        <taxon>Bacteria</taxon>
        <taxon>Bacillati</taxon>
        <taxon>Bacillota</taxon>
        <taxon>Bacilli</taxon>
        <taxon>Bacillales</taxon>
        <taxon>Bacillaceae</taxon>
        <taxon>Rossellomorea</taxon>
    </lineage>
</organism>
<evidence type="ECO:0000313" key="2">
    <source>
        <dbReference type="EMBL" id="TYS88224.1"/>
    </source>
</evidence>
<evidence type="ECO:0000313" key="3">
    <source>
        <dbReference type="Proteomes" id="UP000324269"/>
    </source>
</evidence>
<keyword evidence="1" id="KW-1133">Transmembrane helix</keyword>
<feature type="transmembrane region" description="Helical" evidence="1">
    <location>
        <begin position="79"/>
        <end position="99"/>
    </location>
</feature>
<keyword evidence="1" id="KW-0472">Membrane</keyword>
<proteinExistence type="predicted"/>
<dbReference type="AlphaFoldDB" id="A0A5D4ULR0"/>
<accession>A0A5D4ULR0</accession>
<dbReference type="EMBL" id="VTEZ01000001">
    <property type="protein sequence ID" value="TYS88224.1"/>
    <property type="molecule type" value="Genomic_DNA"/>
</dbReference>
<keyword evidence="1" id="KW-0812">Transmembrane</keyword>
<name>A0A5D4ULR0_9BACI</name>
<feature type="transmembrane region" description="Helical" evidence="1">
    <location>
        <begin position="12"/>
        <end position="30"/>
    </location>
</feature>
<gene>
    <name evidence="2" type="ORF">FZC85_01940</name>
</gene>
<feature type="transmembrane region" description="Helical" evidence="1">
    <location>
        <begin position="37"/>
        <end position="59"/>
    </location>
</feature>